<dbReference type="SMART" id="SM00473">
    <property type="entry name" value="PAN_AP"/>
    <property type="match status" value="1"/>
</dbReference>
<evidence type="ECO:0000256" key="2">
    <source>
        <dbReference type="ARBA" id="ARBA00022475"/>
    </source>
</evidence>
<proteinExistence type="inferred from homology"/>
<dbReference type="SMART" id="SM00108">
    <property type="entry name" value="B_lectin"/>
    <property type="match status" value="1"/>
</dbReference>
<dbReference type="InterPro" id="IPR036426">
    <property type="entry name" value="Bulb-type_lectin_dom_sf"/>
</dbReference>
<dbReference type="Gene3D" id="3.30.200.20">
    <property type="entry name" value="Phosphorylase Kinase, domain 1"/>
    <property type="match status" value="1"/>
</dbReference>
<evidence type="ECO:0000256" key="8">
    <source>
        <dbReference type="ARBA" id="ARBA00022840"/>
    </source>
</evidence>
<dbReference type="InterPro" id="IPR000858">
    <property type="entry name" value="S_locus_glycoprot_dom"/>
</dbReference>
<evidence type="ECO:0000256" key="4">
    <source>
        <dbReference type="ARBA" id="ARBA00022679"/>
    </source>
</evidence>
<evidence type="ECO:0000256" key="15">
    <source>
        <dbReference type="SAM" id="Phobius"/>
    </source>
</evidence>
<dbReference type="PIRSF" id="PIRSF000641">
    <property type="entry name" value="SRK"/>
    <property type="match status" value="1"/>
</dbReference>
<evidence type="ECO:0000256" key="10">
    <source>
        <dbReference type="ARBA" id="ARBA00023180"/>
    </source>
</evidence>
<feature type="signal peptide" evidence="16">
    <location>
        <begin position="1"/>
        <end position="22"/>
    </location>
</feature>
<evidence type="ECO:0000256" key="12">
    <source>
        <dbReference type="ARBA" id="ARBA00048679"/>
    </source>
</evidence>
<dbReference type="InterPro" id="IPR008271">
    <property type="entry name" value="Ser/Thr_kinase_AS"/>
</dbReference>
<evidence type="ECO:0000256" key="14">
    <source>
        <dbReference type="SAM" id="MobiDB-lite"/>
    </source>
</evidence>
<dbReference type="PROSITE" id="PS00108">
    <property type="entry name" value="PROTEIN_KINASE_ST"/>
    <property type="match status" value="1"/>
</dbReference>
<feature type="region of interest" description="Disordered" evidence="14">
    <location>
        <begin position="772"/>
        <end position="808"/>
    </location>
</feature>
<dbReference type="FunFam" id="3.30.200.20:FF:000195">
    <property type="entry name" value="G-type lectin S-receptor-like serine/threonine-protein kinase"/>
    <property type="match status" value="1"/>
</dbReference>
<dbReference type="SUPFAM" id="SSF56112">
    <property type="entry name" value="Protein kinase-like (PK-like)"/>
    <property type="match status" value="1"/>
</dbReference>
<name>A0AAV7EZU6_ARIFI</name>
<dbReference type="EC" id="2.7.11.1" evidence="13"/>
<evidence type="ECO:0000256" key="7">
    <source>
        <dbReference type="ARBA" id="ARBA00022777"/>
    </source>
</evidence>
<keyword evidence="15" id="KW-0812">Transmembrane</keyword>
<keyword evidence="2" id="KW-1003">Cell membrane</keyword>
<comment type="subcellular location">
    <subcellularLocation>
        <location evidence="1">Cell membrane</location>
        <topology evidence="1">Single-pass type I membrane protein</topology>
    </subcellularLocation>
</comment>
<keyword evidence="8 13" id="KW-0067">ATP-binding</keyword>
<gene>
    <name evidence="20" type="ORF">H6P81_007261</name>
</gene>
<dbReference type="Gene3D" id="1.10.510.10">
    <property type="entry name" value="Transferase(Phosphotransferase) domain 1"/>
    <property type="match status" value="1"/>
</dbReference>
<keyword evidence="10" id="KW-0325">Glycoprotein</keyword>
<accession>A0AAV7EZU6</accession>
<feature type="transmembrane region" description="Helical" evidence="15">
    <location>
        <begin position="438"/>
        <end position="459"/>
    </location>
</feature>
<dbReference type="CDD" id="cd01098">
    <property type="entry name" value="PAN_AP_plant"/>
    <property type="match status" value="1"/>
</dbReference>
<feature type="compositionally biased region" description="Low complexity" evidence="14">
    <location>
        <begin position="794"/>
        <end position="805"/>
    </location>
</feature>
<dbReference type="Pfam" id="PF08276">
    <property type="entry name" value="PAN_2"/>
    <property type="match status" value="1"/>
</dbReference>
<keyword evidence="21" id="KW-1185">Reference proteome</keyword>
<evidence type="ECO:0000313" key="20">
    <source>
        <dbReference type="EMBL" id="KAG9454357.1"/>
    </source>
</evidence>
<dbReference type="InterPro" id="IPR011009">
    <property type="entry name" value="Kinase-like_dom_sf"/>
</dbReference>
<protein>
    <recommendedName>
        <fullName evidence="13">Receptor-like serine/threonine-protein kinase</fullName>
        <ecNumber evidence="13">2.7.11.1</ecNumber>
    </recommendedName>
</protein>
<feature type="chain" id="PRO_5043574577" description="Receptor-like serine/threonine-protein kinase" evidence="16">
    <location>
        <begin position="23"/>
        <end position="824"/>
    </location>
</feature>
<keyword evidence="3 13" id="KW-0723">Serine/threonine-protein kinase</keyword>
<dbReference type="PROSITE" id="PS50927">
    <property type="entry name" value="BULB_LECTIN"/>
    <property type="match status" value="1"/>
</dbReference>
<evidence type="ECO:0000256" key="16">
    <source>
        <dbReference type="SAM" id="SignalP"/>
    </source>
</evidence>
<dbReference type="FunFam" id="1.10.510.10:FF:000060">
    <property type="entry name" value="G-type lectin S-receptor-like serine/threonine-protein kinase"/>
    <property type="match status" value="1"/>
</dbReference>
<sequence>MGWWVVAECFLVFSFCSFVASAQEETVRPLKSVGTNDTLTSVGGSFVLGFFSTPGNATNRYLGIWYNKIPEQTIVWVANREKPLTDAAGVFTVSGDGNLAVLEGKGNPLWSSALPGHVLGSKNTSFVLQDSGNLALLDEKEEILWQSFDYPSDTYIPGMRLRLNLTSGVAVGLTSWKDENDPSPGEYSVRLDPLWPAQLIMTKGSARYWRSTWWTGRIFSELMANGRNYASYLTVVSVKDELVLTITLSDASLVSRFMINRSGTVDQLTWLENSNSWDLVWNRPKIPCHFYGHCGPFGVCNRSNATECGCLSGFVPRNETEWGKGNWSSGCVRRTSLECQSGDGFLVLEKIKLPDLPNPLENLNESQCQSQCLRSCSCVAFSFANVSIPPSPRCLIWSGNLMDLEENYTTGQDLHLRLAKSELVGLSNIGSSKKSKHLIAVLLPIAALAVISVLLACILRRKFKNKGKGETITDDFGSSIDDLPLFSFASVVSATDNFSMGNMLGEGGFGPVYKGELRNGQLVAVKRLSQSSGQGLEEFKNELELIAKLQHRNLVRLLGWCIHGQEKILIYEFMPNKSLDKFLFEPTQQAYLDWTKRFHIAEGIAQGLLYLHRYSRLRVIHRDLKASNILLDSAMNPKISDFGLARIFGGNQTQANTNRVVGTYGYMSPEYALDGLFSEKSDVFSFGVILLEIVSGKRSTGFYPFKHSLNLLGYAWLLWKENRSLELIDPAIRDSCVMHEVARCIHVGLLCVQEDAADRPDMSSAVFMLGTDSSKLPRPKQPAFSVGKGKGPTSSESSSSSSSSSKASLYFSRNDVTITDLIPR</sequence>
<evidence type="ECO:0000256" key="9">
    <source>
        <dbReference type="ARBA" id="ARBA00023157"/>
    </source>
</evidence>
<dbReference type="Proteomes" id="UP000825729">
    <property type="component" value="Unassembled WGS sequence"/>
</dbReference>
<evidence type="ECO:0000256" key="1">
    <source>
        <dbReference type="ARBA" id="ARBA00004251"/>
    </source>
</evidence>
<dbReference type="InterPro" id="IPR000719">
    <property type="entry name" value="Prot_kinase_dom"/>
</dbReference>
<dbReference type="Pfam" id="PF07714">
    <property type="entry name" value="PK_Tyr_Ser-Thr"/>
    <property type="match status" value="1"/>
</dbReference>
<comment type="catalytic activity">
    <reaction evidence="12 13">
        <text>L-seryl-[protein] + ATP = O-phospho-L-seryl-[protein] + ADP + H(+)</text>
        <dbReference type="Rhea" id="RHEA:17989"/>
        <dbReference type="Rhea" id="RHEA-COMP:9863"/>
        <dbReference type="Rhea" id="RHEA-COMP:11604"/>
        <dbReference type="ChEBI" id="CHEBI:15378"/>
        <dbReference type="ChEBI" id="CHEBI:29999"/>
        <dbReference type="ChEBI" id="CHEBI:30616"/>
        <dbReference type="ChEBI" id="CHEBI:83421"/>
        <dbReference type="ChEBI" id="CHEBI:456216"/>
        <dbReference type="EC" id="2.7.11.1"/>
    </reaction>
</comment>
<dbReference type="GO" id="GO:0005524">
    <property type="term" value="F:ATP binding"/>
    <property type="evidence" value="ECO:0007669"/>
    <property type="project" value="UniProtKB-KW"/>
</dbReference>
<evidence type="ECO:0000256" key="6">
    <source>
        <dbReference type="ARBA" id="ARBA00022741"/>
    </source>
</evidence>
<dbReference type="PANTHER" id="PTHR27002">
    <property type="entry name" value="RECEPTOR-LIKE SERINE/THREONINE-PROTEIN KINASE SD1-8"/>
    <property type="match status" value="1"/>
</dbReference>
<dbReference type="PROSITE" id="PS50011">
    <property type="entry name" value="PROTEIN_KINASE_DOM"/>
    <property type="match status" value="1"/>
</dbReference>
<dbReference type="InterPro" id="IPR001480">
    <property type="entry name" value="Bulb-type_lectin_dom"/>
</dbReference>
<dbReference type="GO" id="GO:0004674">
    <property type="term" value="F:protein serine/threonine kinase activity"/>
    <property type="evidence" value="ECO:0007669"/>
    <property type="project" value="UniProtKB-KW"/>
</dbReference>
<keyword evidence="9" id="KW-1015">Disulfide bond</keyword>
<comment type="catalytic activity">
    <reaction evidence="11 13">
        <text>L-threonyl-[protein] + ATP = O-phospho-L-threonyl-[protein] + ADP + H(+)</text>
        <dbReference type="Rhea" id="RHEA:46608"/>
        <dbReference type="Rhea" id="RHEA-COMP:11060"/>
        <dbReference type="Rhea" id="RHEA-COMP:11605"/>
        <dbReference type="ChEBI" id="CHEBI:15378"/>
        <dbReference type="ChEBI" id="CHEBI:30013"/>
        <dbReference type="ChEBI" id="CHEBI:30616"/>
        <dbReference type="ChEBI" id="CHEBI:61977"/>
        <dbReference type="ChEBI" id="CHEBI:456216"/>
        <dbReference type="EC" id="2.7.11.1"/>
    </reaction>
</comment>
<organism evidence="20 21">
    <name type="scientific">Aristolochia fimbriata</name>
    <name type="common">White veined hardy Dutchman's pipe vine</name>
    <dbReference type="NCBI Taxonomy" id="158543"/>
    <lineage>
        <taxon>Eukaryota</taxon>
        <taxon>Viridiplantae</taxon>
        <taxon>Streptophyta</taxon>
        <taxon>Embryophyta</taxon>
        <taxon>Tracheophyta</taxon>
        <taxon>Spermatophyta</taxon>
        <taxon>Magnoliopsida</taxon>
        <taxon>Magnoliidae</taxon>
        <taxon>Piperales</taxon>
        <taxon>Aristolochiaceae</taxon>
        <taxon>Aristolochia</taxon>
    </lineage>
</organism>
<evidence type="ECO:0000256" key="3">
    <source>
        <dbReference type="ARBA" id="ARBA00022527"/>
    </source>
</evidence>
<dbReference type="FunFam" id="2.90.10.10:FF:000005">
    <property type="entry name" value="G-type lectin S-receptor-like serine/threonine-protein kinase"/>
    <property type="match status" value="1"/>
</dbReference>
<keyword evidence="7 13" id="KW-0418">Kinase</keyword>
<evidence type="ECO:0000256" key="5">
    <source>
        <dbReference type="ARBA" id="ARBA00022729"/>
    </source>
</evidence>
<dbReference type="Gene3D" id="2.90.10.10">
    <property type="entry name" value="Bulb-type lectin domain"/>
    <property type="match status" value="1"/>
</dbReference>
<dbReference type="InterPro" id="IPR001245">
    <property type="entry name" value="Ser-Thr/Tyr_kinase_cat_dom"/>
</dbReference>
<dbReference type="PANTHER" id="PTHR27002:SF925">
    <property type="entry name" value="RECEPTOR-LIKE SERINE_THREONINE-PROTEIN KINASE"/>
    <property type="match status" value="1"/>
</dbReference>
<dbReference type="Pfam" id="PF00954">
    <property type="entry name" value="S_locus_glycop"/>
    <property type="match status" value="1"/>
</dbReference>
<evidence type="ECO:0000259" key="19">
    <source>
        <dbReference type="PROSITE" id="PS50948"/>
    </source>
</evidence>
<evidence type="ECO:0000259" key="17">
    <source>
        <dbReference type="PROSITE" id="PS50011"/>
    </source>
</evidence>
<dbReference type="InterPro" id="IPR003609">
    <property type="entry name" value="Pan_app"/>
</dbReference>
<dbReference type="InterPro" id="IPR024171">
    <property type="entry name" value="SRK-like_kinase"/>
</dbReference>
<dbReference type="AlphaFoldDB" id="A0AAV7EZU6"/>
<keyword evidence="15" id="KW-1133">Transmembrane helix</keyword>
<dbReference type="SMART" id="SM00220">
    <property type="entry name" value="S_TKc"/>
    <property type="match status" value="1"/>
</dbReference>
<feature type="domain" description="Apple" evidence="19">
    <location>
        <begin position="339"/>
        <end position="419"/>
    </location>
</feature>
<keyword evidence="5 16" id="KW-0732">Signal</keyword>
<dbReference type="CDD" id="cd14066">
    <property type="entry name" value="STKc_IRAK"/>
    <property type="match status" value="1"/>
</dbReference>
<keyword evidence="15" id="KW-0472">Membrane</keyword>
<dbReference type="GO" id="GO:0005886">
    <property type="term" value="C:plasma membrane"/>
    <property type="evidence" value="ECO:0007669"/>
    <property type="project" value="UniProtKB-SubCell"/>
</dbReference>
<evidence type="ECO:0000259" key="18">
    <source>
        <dbReference type="PROSITE" id="PS50927"/>
    </source>
</evidence>
<dbReference type="PROSITE" id="PS50948">
    <property type="entry name" value="PAN"/>
    <property type="match status" value="1"/>
</dbReference>
<dbReference type="CDD" id="cd00028">
    <property type="entry name" value="B_lectin"/>
    <property type="match status" value="1"/>
</dbReference>
<dbReference type="EMBL" id="JAINDJ010000003">
    <property type="protein sequence ID" value="KAG9454357.1"/>
    <property type="molecule type" value="Genomic_DNA"/>
</dbReference>
<evidence type="ECO:0000313" key="21">
    <source>
        <dbReference type="Proteomes" id="UP000825729"/>
    </source>
</evidence>
<evidence type="ECO:0000256" key="13">
    <source>
        <dbReference type="PIRNR" id="PIRNR000641"/>
    </source>
</evidence>
<comment type="similarity">
    <text evidence="13">Belongs to the protein kinase superfamily. Ser/Thr protein kinase family.</text>
</comment>
<evidence type="ECO:0000256" key="11">
    <source>
        <dbReference type="ARBA" id="ARBA00047899"/>
    </source>
</evidence>
<comment type="caution">
    <text evidence="20">The sequence shown here is derived from an EMBL/GenBank/DDBJ whole genome shotgun (WGS) entry which is preliminary data.</text>
</comment>
<dbReference type="GO" id="GO:0048544">
    <property type="term" value="P:recognition of pollen"/>
    <property type="evidence" value="ECO:0007669"/>
    <property type="project" value="InterPro"/>
</dbReference>
<keyword evidence="6 13" id="KW-0547">Nucleotide-binding</keyword>
<feature type="domain" description="Bulb-type lectin" evidence="18">
    <location>
        <begin position="24"/>
        <end position="149"/>
    </location>
</feature>
<reference evidence="20 21" key="1">
    <citation type="submission" date="2021-07" db="EMBL/GenBank/DDBJ databases">
        <title>The Aristolochia fimbriata genome: insights into angiosperm evolution, floral development and chemical biosynthesis.</title>
        <authorList>
            <person name="Jiao Y."/>
        </authorList>
    </citation>
    <scope>NUCLEOTIDE SEQUENCE [LARGE SCALE GENOMIC DNA]</scope>
    <source>
        <strain evidence="20">IBCAS-2021</strain>
        <tissue evidence="20">Leaf</tissue>
    </source>
</reference>
<dbReference type="Pfam" id="PF01453">
    <property type="entry name" value="B_lectin"/>
    <property type="match status" value="1"/>
</dbReference>
<dbReference type="SUPFAM" id="SSF51110">
    <property type="entry name" value="alpha-D-mannose-specific plant lectins"/>
    <property type="match status" value="1"/>
</dbReference>
<feature type="domain" description="Protein kinase" evidence="17">
    <location>
        <begin position="498"/>
        <end position="784"/>
    </location>
</feature>
<keyword evidence="4 13" id="KW-0808">Transferase</keyword>